<dbReference type="WBParaSite" id="ACRNAN_scaffold4318.g24435.t1">
    <property type="protein sequence ID" value="ACRNAN_scaffold4318.g24435.t1"/>
    <property type="gene ID" value="ACRNAN_scaffold4318.g24435"/>
</dbReference>
<name>A0A914DWU6_9BILA</name>
<evidence type="ECO:0000259" key="11">
    <source>
        <dbReference type="Pfam" id="PF14360"/>
    </source>
</evidence>
<evidence type="ECO:0000256" key="5">
    <source>
        <dbReference type="ARBA" id="ARBA00022919"/>
    </source>
</evidence>
<evidence type="ECO:0000256" key="7">
    <source>
        <dbReference type="ARBA" id="ARBA00023098"/>
    </source>
</evidence>
<evidence type="ECO:0000256" key="8">
    <source>
        <dbReference type="ARBA" id="ARBA00023136"/>
    </source>
</evidence>
<comment type="subcellular location">
    <subcellularLocation>
        <location evidence="1">Membrane</location>
        <topology evidence="1">Multi-pass membrane protein</topology>
    </subcellularLocation>
</comment>
<dbReference type="AlphaFoldDB" id="A0A914DWU6"/>
<feature type="transmembrane region" description="Helical" evidence="10">
    <location>
        <begin position="262"/>
        <end position="278"/>
    </location>
</feature>
<dbReference type="GO" id="GO:0047493">
    <property type="term" value="F:ceramide cholinephosphotransferase activity"/>
    <property type="evidence" value="ECO:0007669"/>
    <property type="project" value="TreeGrafter"/>
</dbReference>
<feature type="region of interest" description="Disordered" evidence="9">
    <location>
        <begin position="1"/>
        <end position="53"/>
    </location>
</feature>
<reference evidence="13" key="1">
    <citation type="submission" date="2022-11" db="UniProtKB">
        <authorList>
            <consortium name="WormBaseParasite"/>
        </authorList>
    </citation>
    <scope>IDENTIFICATION</scope>
</reference>
<comment type="similarity">
    <text evidence="2">Belongs to the sphingomyelin synthase family.</text>
</comment>
<dbReference type="GO" id="GO:0033188">
    <property type="term" value="F:sphingomyelin synthase activity"/>
    <property type="evidence" value="ECO:0007669"/>
    <property type="project" value="TreeGrafter"/>
</dbReference>
<dbReference type="PANTHER" id="PTHR21290">
    <property type="entry name" value="SPHINGOMYELIN SYNTHETASE"/>
    <property type="match status" value="1"/>
</dbReference>
<dbReference type="GO" id="GO:0005789">
    <property type="term" value="C:endoplasmic reticulum membrane"/>
    <property type="evidence" value="ECO:0007669"/>
    <property type="project" value="TreeGrafter"/>
</dbReference>
<feature type="transmembrane region" description="Helical" evidence="10">
    <location>
        <begin position="204"/>
        <end position="222"/>
    </location>
</feature>
<feature type="transmembrane region" description="Helical" evidence="10">
    <location>
        <begin position="130"/>
        <end position="154"/>
    </location>
</feature>
<sequence length="370" mass="42387">MPPFQESANSSTMQRVLPTSSSSSSHTDESEEGSSYMDSLEEGKAPLLDEDEDLDVNYGDDELEIKTGKSKYYSSPARQPKFPKERYKAGLAVFLLFIAALCNDLVLSIVHERVPSGPPLPDIVFDNTPYVPYALVISEYLMLSLFAAMLIITFLHRHRWIVLRRIATIGSLLYFGRCLTMFVTQVPKADANYYCSPKLQNDSHLMWSITMRALSIASGVGLTINGKHKLCGDYIYSGHTIVLVITYLFIREYSPKNWRPLHLISAVFSFTGVFLLLVSRGHYTIDVLVAYWITTRVFWQYHTIAAMPSLRHNRSGHNHLSKIFWYPLFSFMEANVLRPVPQRYGFPFTITSCKKWFTRHSKLLNLRTQR</sequence>
<evidence type="ECO:0000313" key="12">
    <source>
        <dbReference type="Proteomes" id="UP000887540"/>
    </source>
</evidence>
<keyword evidence="6 10" id="KW-1133">Transmembrane helix</keyword>
<dbReference type="Proteomes" id="UP000887540">
    <property type="component" value="Unplaced"/>
</dbReference>
<organism evidence="12 13">
    <name type="scientific">Acrobeloides nanus</name>
    <dbReference type="NCBI Taxonomy" id="290746"/>
    <lineage>
        <taxon>Eukaryota</taxon>
        <taxon>Metazoa</taxon>
        <taxon>Ecdysozoa</taxon>
        <taxon>Nematoda</taxon>
        <taxon>Chromadorea</taxon>
        <taxon>Rhabditida</taxon>
        <taxon>Tylenchina</taxon>
        <taxon>Cephalobomorpha</taxon>
        <taxon>Cephaloboidea</taxon>
        <taxon>Cephalobidae</taxon>
        <taxon>Acrobeloides</taxon>
    </lineage>
</organism>
<keyword evidence="4 10" id="KW-0812">Transmembrane</keyword>
<dbReference type="Pfam" id="PF14360">
    <property type="entry name" value="PAP2_C"/>
    <property type="match status" value="1"/>
</dbReference>
<evidence type="ECO:0000256" key="6">
    <source>
        <dbReference type="ARBA" id="ARBA00022989"/>
    </source>
</evidence>
<dbReference type="GO" id="GO:0046513">
    <property type="term" value="P:ceramide biosynthetic process"/>
    <property type="evidence" value="ECO:0007669"/>
    <property type="project" value="TreeGrafter"/>
</dbReference>
<evidence type="ECO:0000256" key="10">
    <source>
        <dbReference type="SAM" id="Phobius"/>
    </source>
</evidence>
<feature type="domain" description="Sphingomyelin synthase-like" evidence="11">
    <location>
        <begin position="231"/>
        <end position="303"/>
    </location>
</feature>
<keyword evidence="7" id="KW-0443">Lipid metabolism</keyword>
<feature type="transmembrane region" description="Helical" evidence="10">
    <location>
        <begin position="89"/>
        <end position="110"/>
    </location>
</feature>
<dbReference type="GO" id="GO:0006686">
    <property type="term" value="P:sphingomyelin biosynthetic process"/>
    <property type="evidence" value="ECO:0007669"/>
    <property type="project" value="TreeGrafter"/>
</dbReference>
<feature type="compositionally biased region" description="Polar residues" evidence="9">
    <location>
        <begin position="1"/>
        <end position="19"/>
    </location>
</feature>
<evidence type="ECO:0000256" key="3">
    <source>
        <dbReference type="ARBA" id="ARBA00022679"/>
    </source>
</evidence>
<dbReference type="InterPro" id="IPR025749">
    <property type="entry name" value="Sphingomyelin_synth-like_dom"/>
</dbReference>
<evidence type="ECO:0000256" key="2">
    <source>
        <dbReference type="ARBA" id="ARBA00005441"/>
    </source>
</evidence>
<accession>A0A914DWU6</accession>
<evidence type="ECO:0000313" key="13">
    <source>
        <dbReference type="WBParaSite" id="ACRNAN_scaffold4318.g24435.t1"/>
    </source>
</evidence>
<proteinExistence type="inferred from homology"/>
<protein>
    <submittedName>
        <fullName evidence="13">Sphingomyelin synthase-like domain-containing protein</fullName>
    </submittedName>
</protein>
<feature type="transmembrane region" description="Helical" evidence="10">
    <location>
        <begin position="166"/>
        <end position="184"/>
    </location>
</feature>
<keyword evidence="3" id="KW-0808">Transferase</keyword>
<feature type="transmembrane region" description="Helical" evidence="10">
    <location>
        <begin position="234"/>
        <end position="250"/>
    </location>
</feature>
<evidence type="ECO:0000256" key="9">
    <source>
        <dbReference type="SAM" id="MobiDB-lite"/>
    </source>
</evidence>
<keyword evidence="5" id="KW-0746">Sphingolipid metabolism</keyword>
<dbReference type="InterPro" id="IPR045221">
    <property type="entry name" value="Sphingomyelin_synth-like"/>
</dbReference>
<dbReference type="GO" id="GO:0005886">
    <property type="term" value="C:plasma membrane"/>
    <property type="evidence" value="ECO:0007669"/>
    <property type="project" value="TreeGrafter"/>
</dbReference>
<keyword evidence="12" id="KW-1185">Reference proteome</keyword>
<evidence type="ECO:0000256" key="4">
    <source>
        <dbReference type="ARBA" id="ARBA00022692"/>
    </source>
</evidence>
<keyword evidence="8 10" id="KW-0472">Membrane</keyword>
<evidence type="ECO:0000256" key="1">
    <source>
        <dbReference type="ARBA" id="ARBA00004141"/>
    </source>
</evidence>
<dbReference type="PANTHER" id="PTHR21290:SF27">
    <property type="entry name" value="PHOSPHATIDYLCHOLINE:CERAMIDE CHOLINEPHOSPHOTRANSFERASE 1"/>
    <property type="match status" value="1"/>
</dbReference>
<dbReference type="GO" id="GO:0000139">
    <property type="term" value="C:Golgi membrane"/>
    <property type="evidence" value="ECO:0007669"/>
    <property type="project" value="TreeGrafter"/>
</dbReference>